<evidence type="ECO:0000313" key="1">
    <source>
        <dbReference type="EMBL" id="MPM82931.1"/>
    </source>
</evidence>
<gene>
    <name evidence="1" type="ORF">SDC9_129993</name>
</gene>
<accession>A0A645D1D7</accession>
<dbReference type="AlphaFoldDB" id="A0A645D1D7"/>
<proteinExistence type="predicted"/>
<name>A0A645D1D7_9ZZZZ</name>
<protein>
    <submittedName>
        <fullName evidence="1">Uncharacterized protein</fullName>
    </submittedName>
</protein>
<dbReference type="EMBL" id="VSSQ01031864">
    <property type="protein sequence ID" value="MPM82931.1"/>
    <property type="molecule type" value="Genomic_DNA"/>
</dbReference>
<organism evidence="1">
    <name type="scientific">bioreactor metagenome</name>
    <dbReference type="NCBI Taxonomy" id="1076179"/>
    <lineage>
        <taxon>unclassified sequences</taxon>
        <taxon>metagenomes</taxon>
        <taxon>ecological metagenomes</taxon>
    </lineage>
</organism>
<sequence length="95" mass="10215">MLLLNRYRSGSVGRLVTVGTDGQEIAALPVSEEILSISASGRYIAVLYTDKLVIYTPQLEQYASLTGTDYAREALVGNDGSALLLAAEHAVRFLP</sequence>
<reference evidence="1" key="1">
    <citation type="submission" date="2019-08" db="EMBL/GenBank/DDBJ databases">
        <authorList>
            <person name="Kucharzyk K."/>
            <person name="Murdoch R.W."/>
            <person name="Higgins S."/>
            <person name="Loffler F."/>
        </authorList>
    </citation>
    <scope>NUCLEOTIDE SEQUENCE</scope>
</reference>
<comment type="caution">
    <text evidence="1">The sequence shown here is derived from an EMBL/GenBank/DDBJ whole genome shotgun (WGS) entry which is preliminary data.</text>
</comment>